<feature type="region of interest" description="Disordered" evidence="1">
    <location>
        <begin position="1"/>
        <end position="46"/>
    </location>
</feature>
<evidence type="ECO:0000313" key="2">
    <source>
        <dbReference type="Proteomes" id="UP001165740"/>
    </source>
</evidence>
<gene>
    <name evidence="3 4 5" type="primary">LOC106051440</name>
</gene>
<organism evidence="2 4">
    <name type="scientific">Biomphalaria glabrata</name>
    <name type="common">Bloodfluke planorb</name>
    <name type="synonym">Freshwater snail</name>
    <dbReference type="NCBI Taxonomy" id="6526"/>
    <lineage>
        <taxon>Eukaryota</taxon>
        <taxon>Metazoa</taxon>
        <taxon>Spiralia</taxon>
        <taxon>Lophotrochozoa</taxon>
        <taxon>Mollusca</taxon>
        <taxon>Gastropoda</taxon>
        <taxon>Heterobranchia</taxon>
        <taxon>Euthyneura</taxon>
        <taxon>Panpulmonata</taxon>
        <taxon>Hygrophila</taxon>
        <taxon>Lymnaeoidea</taxon>
        <taxon>Planorbidae</taxon>
        <taxon>Biomphalaria</taxon>
    </lineage>
</organism>
<sequence>MSTKDRQEEINILSKDKKHNRRQTDKGQGHSFKHKESRREQARKQSQFYIDSFKQNKRLSSAWANDISANEHDDAVELYEQALLDDHKTKLSETYPKEYSKIYTYEIDFDDDDYMPPIVKRKPPSPKPKTKVVVQVPEERKPSESSASTSTVARVKQKATPESEPESHDDYEEPKEEVIASQADNFYEPKVEVIPTQTESFYETKEEDSPTETDEAIPTQTDDSYKTKDATISCRTEGKSIFTSSSDECQSSLPHETSLVYHPPRERQLYGTLSCRYCKNDCASSPVQTSDISSMAKQSLQEGQQEWTDPHSSSPLFESEGLDLSSKTSVRHADSSRQYKVEVEPAPRHLTSPTMKVSQCRSSPVRSFLFGSGVEIPVDSNENEKLLPKGPLCSQTNGNRDSDDTYCKCDICDQKYSKIRQLNESPDTYKSQQLKSFDVKSHSKRQREFEHFQPNETCTLINYKEDPSCMEELGPLRSVLDNDLRQTTEYDRFYCPLCARSPKDIFFPTKSLKKCIQPFPDMAKYPQVSQPYCAACETSSPDSKLMRPLFSCAQEEQENTGPWRTLNYPKKECQVDAGSQWFETMENEPKEDPCLKKQEETDNPFQEHIERSYYARKRTKLQEAMDSKRYGKITCSFTQYAGNIKLMTNECKEGIMLRDFGVPNDECPVGRPTCSTHHFSSTNKDFRDNSVPRNYTTTNTCFKTFQNQEYNLKEDSSLTACKCSQSKPGKENTYQRSLLFEPDCWHRPSDEGGCSNGETNDYLNYRGIDSKTQRDINEDKCQEVDTVYSIEHQENAFKEGTSTGRYVSMNEKFSEDSSSSKRRREKCKESRHKRNKQFGSDIDTARKSHTSAEGGPQVWDVDGCSRWKYGEADQYSNSNLYKHTSKKFKQCSEFSEFSWLGKPVQIFKCIFNARQETLSGGVSKIQTNSEINNLQINL</sequence>
<accession>A0A9W3BG62</accession>
<feature type="compositionally biased region" description="Basic and acidic residues" evidence="1">
    <location>
        <begin position="159"/>
        <end position="168"/>
    </location>
</feature>
<keyword evidence="2" id="KW-1185">Reference proteome</keyword>
<feature type="region of interest" description="Disordered" evidence="1">
    <location>
        <begin position="808"/>
        <end position="857"/>
    </location>
</feature>
<evidence type="ECO:0000313" key="5">
    <source>
        <dbReference type="RefSeq" id="XP_055898438.1"/>
    </source>
</evidence>
<dbReference type="GeneID" id="106051440"/>
<name>A0A9W3BG62_BIOGL</name>
<feature type="region of interest" description="Disordered" evidence="1">
    <location>
        <begin position="286"/>
        <end position="357"/>
    </location>
</feature>
<feature type="compositionally biased region" description="Basic and acidic residues" evidence="1">
    <location>
        <begin position="331"/>
        <end position="347"/>
    </location>
</feature>
<protein>
    <submittedName>
        <fullName evidence="3 4">Muscle M-line assembly protein unc-89-like</fullName>
    </submittedName>
</protein>
<dbReference type="OrthoDB" id="10291256at2759"/>
<proteinExistence type="predicted"/>
<dbReference type="RefSeq" id="XP_055898438.1">
    <property type="nucleotide sequence ID" value="XM_056042463.1"/>
</dbReference>
<feature type="compositionally biased region" description="Basic residues" evidence="1">
    <location>
        <begin position="119"/>
        <end position="130"/>
    </location>
</feature>
<reference evidence="3 4" key="1">
    <citation type="submission" date="2025-04" db="UniProtKB">
        <authorList>
            <consortium name="RefSeq"/>
        </authorList>
    </citation>
    <scope>IDENTIFICATION</scope>
</reference>
<feature type="compositionally biased region" description="Polar residues" evidence="1">
    <location>
        <begin position="286"/>
        <end position="316"/>
    </location>
</feature>
<evidence type="ECO:0000256" key="1">
    <source>
        <dbReference type="SAM" id="MobiDB-lite"/>
    </source>
</evidence>
<dbReference type="RefSeq" id="XP_013062071.2">
    <property type="nucleotide sequence ID" value="XM_013206617.2"/>
</dbReference>
<dbReference type="RefSeq" id="XP_055898428.1">
    <property type="nucleotide sequence ID" value="XM_056042453.1"/>
</dbReference>
<evidence type="ECO:0000313" key="3">
    <source>
        <dbReference type="RefSeq" id="XP_013062071.2"/>
    </source>
</evidence>
<dbReference type="AlphaFoldDB" id="A0A9W3BG62"/>
<dbReference type="KEGG" id="bgt:106051440"/>
<feature type="compositionally biased region" description="Basic residues" evidence="1">
    <location>
        <begin position="820"/>
        <end position="836"/>
    </location>
</feature>
<dbReference type="Proteomes" id="UP001165740">
    <property type="component" value="Chromosome 1"/>
</dbReference>
<evidence type="ECO:0000313" key="4">
    <source>
        <dbReference type="RefSeq" id="XP_055898428.1"/>
    </source>
</evidence>
<feature type="region of interest" description="Disordered" evidence="1">
    <location>
        <begin position="111"/>
        <end position="229"/>
    </location>
</feature>